<dbReference type="FunFam" id="1.10.8.60:FF:000013">
    <property type="entry name" value="DNA polymerase III subunit gamma/tau"/>
    <property type="match status" value="1"/>
</dbReference>
<reference evidence="14 15" key="1">
    <citation type="submission" date="2019-03" db="EMBL/GenBank/DDBJ databases">
        <title>Genomic Encyclopedia of Type Strains, Phase IV (KMG-IV): sequencing the most valuable type-strain genomes for metagenomic binning, comparative biology and taxonomic classification.</title>
        <authorList>
            <person name="Goeker M."/>
        </authorList>
    </citation>
    <scope>NUCLEOTIDE SEQUENCE [LARGE SCALE GENOMIC DNA]</scope>
    <source>
        <strain evidence="14 15">DSM 46831</strain>
    </source>
</reference>
<dbReference type="InterPro" id="IPR027417">
    <property type="entry name" value="P-loop_NTPase"/>
</dbReference>
<feature type="region of interest" description="Disordered" evidence="12">
    <location>
        <begin position="405"/>
        <end position="428"/>
    </location>
</feature>
<dbReference type="SUPFAM" id="SSF48019">
    <property type="entry name" value="post-AAA+ oligomerization domain-like"/>
    <property type="match status" value="1"/>
</dbReference>
<comment type="similarity">
    <text evidence="1">Belongs to the DnaX/STICHEL family.</text>
</comment>
<dbReference type="EMBL" id="SLXV01000070">
    <property type="protein sequence ID" value="TCP60642.1"/>
    <property type="molecule type" value="Genomic_DNA"/>
</dbReference>
<dbReference type="GO" id="GO:0006261">
    <property type="term" value="P:DNA-templated DNA replication"/>
    <property type="evidence" value="ECO:0007669"/>
    <property type="project" value="TreeGrafter"/>
</dbReference>
<keyword evidence="4" id="KW-0548">Nucleotidyltransferase</keyword>
<dbReference type="GO" id="GO:0009360">
    <property type="term" value="C:DNA polymerase III complex"/>
    <property type="evidence" value="ECO:0007669"/>
    <property type="project" value="InterPro"/>
</dbReference>
<dbReference type="InterPro" id="IPR050238">
    <property type="entry name" value="DNA_Rep/Repair_Clamp_Loader"/>
</dbReference>
<keyword evidence="5" id="KW-0235">DNA replication</keyword>
<evidence type="ECO:0000256" key="9">
    <source>
        <dbReference type="ARBA" id="ARBA00022840"/>
    </source>
</evidence>
<evidence type="ECO:0000256" key="8">
    <source>
        <dbReference type="ARBA" id="ARBA00022833"/>
    </source>
</evidence>
<dbReference type="Proteomes" id="UP000294746">
    <property type="component" value="Unassembled WGS sequence"/>
</dbReference>
<dbReference type="GO" id="GO:0003677">
    <property type="term" value="F:DNA binding"/>
    <property type="evidence" value="ECO:0007669"/>
    <property type="project" value="InterPro"/>
</dbReference>
<dbReference type="Gene3D" id="1.10.8.60">
    <property type="match status" value="1"/>
</dbReference>
<dbReference type="InterPro" id="IPR012763">
    <property type="entry name" value="DNA_pol_III_sug/sutau_N"/>
</dbReference>
<dbReference type="PRINTS" id="PR00300">
    <property type="entry name" value="CLPPROTEASEA"/>
</dbReference>
<sequence length="582" mass="65973">MSYRALYRVWRSQRFEDLVGQEHVTRTLQNAIMEQQLSHAYLFSGPRGTGKTSAAKIFAKAVNCENGPAAEPCNQCEMCRQITDGSSMDVFEMDAASNRGVDEIRDLRDKVKYAPTEARYKVYIIDEVHMLTTEAFNALLKTLEEPPPHVIFILATTEPHKLLPTIISRCQRFSFRRISFEVIVKRLQLICDTNQIRYEDQALFTLARTADGGMRDALSLLDQTIAFGGEDLTEEVVRLVLGIVSKEMMYQLVHGIHEQDPSLILQLLDQLSAEGNEPDRILYDLVYTCRDLLLIQTAPKVAKLQGAEQNGPTEELAKKVTTARLQAILDSLLQDQPHLKHVSNPRIFLEMSLLRAMNEGASSDRDTGSSSQEIQLLHQKIEQLEKIVDRLVRPSDDQAQVIVNRDSSSIEVAPRKSPPRSSIQRGKKLSSQLLAKTSPKALQKIQQSWGDILHKVRNERVTVHAWLVNGEPVAATDQVVILAFKTEIHCETTERQPNRGIIEQVISQILQHTYQIQTVMWSDWELVQPEEEQKSSSEMVEDRVVSKRQEESPNQMDSVRDSSIVDQAITIFGKDLVQIKKD</sequence>
<dbReference type="InterPro" id="IPR048448">
    <property type="entry name" value="DnaX-like_C"/>
</dbReference>
<evidence type="ECO:0000256" key="10">
    <source>
        <dbReference type="ARBA" id="ARBA00022932"/>
    </source>
</evidence>
<dbReference type="CDD" id="cd18137">
    <property type="entry name" value="HLD_clamp_pol_III_gamma_tau"/>
    <property type="match status" value="1"/>
</dbReference>
<evidence type="ECO:0000256" key="12">
    <source>
        <dbReference type="SAM" id="MobiDB-lite"/>
    </source>
</evidence>
<dbReference type="Gene3D" id="3.40.50.300">
    <property type="entry name" value="P-loop containing nucleotide triphosphate hydrolases"/>
    <property type="match status" value="1"/>
</dbReference>
<dbReference type="CDD" id="cd00009">
    <property type="entry name" value="AAA"/>
    <property type="match status" value="1"/>
</dbReference>
<dbReference type="FunFam" id="3.40.50.300:FF:000014">
    <property type="entry name" value="DNA polymerase III subunit gamma/tau"/>
    <property type="match status" value="1"/>
</dbReference>
<dbReference type="SMART" id="SM00382">
    <property type="entry name" value="AAA"/>
    <property type="match status" value="1"/>
</dbReference>
<keyword evidence="10" id="KW-0239">DNA-directed DNA polymerase</keyword>
<evidence type="ECO:0000259" key="13">
    <source>
        <dbReference type="SMART" id="SM00382"/>
    </source>
</evidence>
<evidence type="ECO:0000256" key="4">
    <source>
        <dbReference type="ARBA" id="ARBA00022695"/>
    </source>
</evidence>
<dbReference type="GO" id="GO:0003887">
    <property type="term" value="F:DNA-directed DNA polymerase activity"/>
    <property type="evidence" value="ECO:0007669"/>
    <property type="project" value="UniProtKB-KW"/>
</dbReference>
<evidence type="ECO:0000313" key="15">
    <source>
        <dbReference type="Proteomes" id="UP000294746"/>
    </source>
</evidence>
<gene>
    <name evidence="14" type="ORF">EDD57_1704</name>
</gene>
<evidence type="ECO:0000256" key="7">
    <source>
        <dbReference type="ARBA" id="ARBA00022741"/>
    </source>
</evidence>
<dbReference type="GO" id="GO:0046872">
    <property type="term" value="F:metal ion binding"/>
    <property type="evidence" value="ECO:0007669"/>
    <property type="project" value="UniProtKB-KW"/>
</dbReference>
<dbReference type="Pfam" id="PF22608">
    <property type="entry name" value="DNAX_ATPase_lid"/>
    <property type="match status" value="1"/>
</dbReference>
<feature type="compositionally biased region" description="Basic and acidic residues" evidence="12">
    <location>
        <begin position="531"/>
        <end position="551"/>
    </location>
</feature>
<dbReference type="Pfam" id="PF12169">
    <property type="entry name" value="DNA_pol3_gamma3"/>
    <property type="match status" value="1"/>
</dbReference>
<dbReference type="Pfam" id="PF20964">
    <property type="entry name" value="DnaX_C"/>
    <property type="match status" value="1"/>
</dbReference>
<keyword evidence="9" id="KW-0067">ATP-binding</keyword>
<dbReference type="InterPro" id="IPR008921">
    <property type="entry name" value="DNA_pol3_clamp-load_cplx_C"/>
</dbReference>
<dbReference type="InterPro" id="IPR022754">
    <property type="entry name" value="DNA_pol_III_gamma-3"/>
</dbReference>
<evidence type="ECO:0000256" key="11">
    <source>
        <dbReference type="ARBA" id="ARBA00049244"/>
    </source>
</evidence>
<protein>
    <recommendedName>
        <fullName evidence="2">DNA-directed DNA polymerase</fullName>
        <ecNumber evidence="2">2.7.7.7</ecNumber>
    </recommendedName>
</protein>
<dbReference type="EC" id="2.7.7.7" evidence="2"/>
<dbReference type="NCBIfam" id="TIGR02397">
    <property type="entry name" value="dnaX_nterm"/>
    <property type="match status" value="1"/>
</dbReference>
<evidence type="ECO:0000256" key="6">
    <source>
        <dbReference type="ARBA" id="ARBA00022723"/>
    </source>
</evidence>
<keyword evidence="6" id="KW-0479">Metal-binding</keyword>
<dbReference type="InterPro" id="IPR003593">
    <property type="entry name" value="AAA+_ATPase"/>
</dbReference>
<dbReference type="RefSeq" id="WP_165873849.1">
    <property type="nucleotide sequence ID" value="NZ_SLXV01000070.1"/>
</dbReference>
<keyword evidence="8" id="KW-0862">Zinc</keyword>
<dbReference type="SUPFAM" id="SSF52540">
    <property type="entry name" value="P-loop containing nucleoside triphosphate hydrolases"/>
    <property type="match status" value="1"/>
</dbReference>
<feature type="compositionally biased region" description="Polar residues" evidence="12">
    <location>
        <begin position="419"/>
        <end position="428"/>
    </location>
</feature>
<dbReference type="Pfam" id="PF13177">
    <property type="entry name" value="DNA_pol3_delta2"/>
    <property type="match status" value="1"/>
</dbReference>
<evidence type="ECO:0000256" key="1">
    <source>
        <dbReference type="ARBA" id="ARBA00006360"/>
    </source>
</evidence>
<keyword evidence="7" id="KW-0547">Nucleotide-binding</keyword>
<proteinExistence type="inferred from homology"/>
<evidence type="ECO:0000256" key="3">
    <source>
        <dbReference type="ARBA" id="ARBA00022679"/>
    </source>
</evidence>
<comment type="caution">
    <text evidence="14">The sequence shown here is derived from an EMBL/GenBank/DDBJ whole genome shotgun (WGS) entry which is preliminary data.</text>
</comment>
<dbReference type="PANTHER" id="PTHR11669">
    <property type="entry name" value="REPLICATION FACTOR C / DNA POLYMERASE III GAMMA-TAU SUBUNIT"/>
    <property type="match status" value="1"/>
</dbReference>
<evidence type="ECO:0000313" key="14">
    <source>
        <dbReference type="EMBL" id="TCP60642.1"/>
    </source>
</evidence>
<comment type="catalytic activity">
    <reaction evidence="11">
        <text>DNA(n) + a 2'-deoxyribonucleoside 5'-triphosphate = DNA(n+1) + diphosphate</text>
        <dbReference type="Rhea" id="RHEA:22508"/>
        <dbReference type="Rhea" id="RHEA-COMP:17339"/>
        <dbReference type="Rhea" id="RHEA-COMP:17340"/>
        <dbReference type="ChEBI" id="CHEBI:33019"/>
        <dbReference type="ChEBI" id="CHEBI:61560"/>
        <dbReference type="ChEBI" id="CHEBI:173112"/>
        <dbReference type="EC" id="2.7.7.7"/>
    </reaction>
</comment>
<dbReference type="NCBIfam" id="NF004046">
    <property type="entry name" value="PRK05563.1"/>
    <property type="match status" value="1"/>
</dbReference>
<dbReference type="InterPro" id="IPR001270">
    <property type="entry name" value="ClpA/B"/>
</dbReference>
<dbReference type="AlphaFoldDB" id="A0A4R2RBD3"/>
<organism evidence="14 15">
    <name type="scientific">Baia soyae</name>
    <dbReference type="NCBI Taxonomy" id="1544746"/>
    <lineage>
        <taxon>Bacteria</taxon>
        <taxon>Bacillati</taxon>
        <taxon>Bacillota</taxon>
        <taxon>Bacilli</taxon>
        <taxon>Bacillales</taxon>
        <taxon>Thermoactinomycetaceae</taxon>
        <taxon>Baia</taxon>
    </lineage>
</organism>
<dbReference type="Gene3D" id="1.20.272.10">
    <property type="match status" value="1"/>
</dbReference>
<feature type="domain" description="AAA+ ATPase" evidence="13">
    <location>
        <begin position="37"/>
        <end position="188"/>
    </location>
</feature>
<accession>A0A4R2RBD3</accession>
<evidence type="ECO:0000256" key="2">
    <source>
        <dbReference type="ARBA" id="ARBA00012417"/>
    </source>
</evidence>
<dbReference type="InterPro" id="IPR045085">
    <property type="entry name" value="HLD_clamp_pol_III_gamma_tau"/>
</dbReference>
<keyword evidence="15" id="KW-1185">Reference proteome</keyword>
<feature type="region of interest" description="Disordered" evidence="12">
    <location>
        <begin position="531"/>
        <end position="560"/>
    </location>
</feature>
<dbReference type="GO" id="GO:0005524">
    <property type="term" value="F:ATP binding"/>
    <property type="evidence" value="ECO:0007669"/>
    <property type="project" value="UniProtKB-KW"/>
</dbReference>
<evidence type="ECO:0000256" key="5">
    <source>
        <dbReference type="ARBA" id="ARBA00022705"/>
    </source>
</evidence>
<name>A0A4R2RBD3_9BACL</name>
<keyword evidence="3" id="KW-0808">Transferase</keyword>
<dbReference type="PANTHER" id="PTHR11669:SF0">
    <property type="entry name" value="PROTEIN STICHEL-LIKE 2"/>
    <property type="match status" value="1"/>
</dbReference>